<dbReference type="OrthoDB" id="2381690at2"/>
<evidence type="ECO:0000313" key="3">
    <source>
        <dbReference type="EMBL" id="EMT50783.1"/>
    </source>
</evidence>
<feature type="compositionally biased region" description="Low complexity" evidence="1">
    <location>
        <begin position="200"/>
        <end position="221"/>
    </location>
</feature>
<feature type="region of interest" description="Disordered" evidence="1">
    <location>
        <begin position="77"/>
        <end position="105"/>
    </location>
</feature>
<dbReference type="RefSeq" id="WP_003390728.1">
    <property type="nucleotide sequence ID" value="NZ_APBN01000012.1"/>
</dbReference>
<comment type="caution">
    <text evidence="3">The sequence shown here is derived from an EMBL/GenBank/DDBJ whole genome shotgun (WGS) entry which is preliminary data.</text>
</comment>
<gene>
    <name evidence="3" type="ORF">I532_20761</name>
</gene>
<organism evidence="3 4">
    <name type="scientific">Brevibacillus borstelensis AK1</name>
    <dbReference type="NCBI Taxonomy" id="1300222"/>
    <lineage>
        <taxon>Bacteria</taxon>
        <taxon>Bacillati</taxon>
        <taxon>Bacillota</taxon>
        <taxon>Bacilli</taxon>
        <taxon>Bacillales</taxon>
        <taxon>Paenibacillaceae</taxon>
        <taxon>Brevibacillus</taxon>
    </lineage>
</organism>
<feature type="compositionally biased region" description="Basic and acidic residues" evidence="1">
    <location>
        <begin position="281"/>
        <end position="290"/>
    </location>
</feature>
<dbReference type="PATRIC" id="fig|1300222.3.peg.4364"/>
<keyword evidence="2" id="KW-1133">Transmembrane helix</keyword>
<accession>M8DBJ2</accession>
<evidence type="ECO:0000256" key="2">
    <source>
        <dbReference type="SAM" id="Phobius"/>
    </source>
</evidence>
<name>M8DBJ2_9BACL</name>
<feature type="region of interest" description="Disordered" evidence="1">
    <location>
        <begin position="140"/>
        <end position="290"/>
    </location>
</feature>
<feature type="compositionally biased region" description="Pro residues" evidence="1">
    <location>
        <begin position="164"/>
        <end position="173"/>
    </location>
</feature>
<feature type="compositionally biased region" description="Pro residues" evidence="1">
    <location>
        <begin position="222"/>
        <end position="231"/>
    </location>
</feature>
<dbReference type="Proteomes" id="UP000012081">
    <property type="component" value="Unassembled WGS sequence"/>
</dbReference>
<sequence length="290" mass="32824">MTDEEIWECMQRDLDGDLSPEEKRQLHDLLLKKPSMQLMYDRLKKVSEQLEQLPPVTPRFSIVDTILPQLESEKVRPAAAAGSEKEILPKLEPKQLTAKTSPVHERRKWNRVTLWTARIGSGVVAASLLIGLVVMGNPASSPDEDEYRQGTSVQPPEEVQPAVVGPPTPPPSNNPSQPIVPEEEKEQSQKEQPVKRQTPKQKTTPVKQQQKQVPAKTQKPDPNVPKPPPKPAVKGQDEKPAFPYGVAVPDEEEKKKEKEKKEKEKEKQDKKKDDDDDQDDRQDKDKDDED</sequence>
<feature type="compositionally biased region" description="Basic and acidic residues" evidence="1">
    <location>
        <begin position="252"/>
        <end position="273"/>
    </location>
</feature>
<dbReference type="STRING" id="1300222.I532_20761"/>
<proteinExistence type="predicted"/>
<dbReference type="AlphaFoldDB" id="M8DBJ2"/>
<keyword evidence="2" id="KW-0472">Membrane</keyword>
<evidence type="ECO:0000256" key="1">
    <source>
        <dbReference type="SAM" id="MobiDB-lite"/>
    </source>
</evidence>
<feature type="compositionally biased region" description="Low complexity" evidence="1">
    <location>
        <begin position="153"/>
        <end position="163"/>
    </location>
</feature>
<reference evidence="3 4" key="1">
    <citation type="submission" date="2013-03" db="EMBL/GenBank/DDBJ databases">
        <title>Assembly of a new bacterial strain Brevibacillus borstelensis AK1.</title>
        <authorList>
            <person name="Rajan I."/>
            <person name="PoliReddy D."/>
            <person name="Sugumar T."/>
            <person name="Rathinam K."/>
            <person name="Alqarawi S."/>
            <person name="Khalil A.B."/>
            <person name="Sivakumar N."/>
        </authorList>
    </citation>
    <scope>NUCLEOTIDE SEQUENCE [LARGE SCALE GENOMIC DNA]</scope>
    <source>
        <strain evidence="3 4">AK1</strain>
    </source>
</reference>
<keyword evidence="4" id="KW-1185">Reference proteome</keyword>
<dbReference type="EMBL" id="APBN01000012">
    <property type="protein sequence ID" value="EMT50783.1"/>
    <property type="molecule type" value="Genomic_DNA"/>
</dbReference>
<protein>
    <submittedName>
        <fullName evidence="3">Uncharacterized protein</fullName>
    </submittedName>
</protein>
<feature type="compositionally biased region" description="Basic and acidic residues" evidence="1">
    <location>
        <begin position="83"/>
        <end position="93"/>
    </location>
</feature>
<keyword evidence="2" id="KW-0812">Transmembrane</keyword>
<feature type="transmembrane region" description="Helical" evidence="2">
    <location>
        <begin position="115"/>
        <end position="135"/>
    </location>
</feature>
<evidence type="ECO:0000313" key="4">
    <source>
        <dbReference type="Proteomes" id="UP000012081"/>
    </source>
</evidence>
<dbReference type="GeneID" id="89500641"/>